<accession>A0ABT0TF16</accession>
<evidence type="ECO:0000313" key="2">
    <source>
        <dbReference type="Proteomes" id="UP001203342"/>
    </source>
</evidence>
<evidence type="ECO:0000313" key="1">
    <source>
        <dbReference type="EMBL" id="MCL9769413.1"/>
    </source>
</evidence>
<name>A0ABT0TF16_9FLAO</name>
<proteinExistence type="predicted"/>
<evidence type="ECO:0008006" key="3">
    <source>
        <dbReference type="Google" id="ProtNLM"/>
    </source>
</evidence>
<gene>
    <name evidence="1" type="ORF">NAT47_03195</name>
</gene>
<dbReference type="PROSITE" id="PS51257">
    <property type="entry name" value="PROKAR_LIPOPROTEIN"/>
    <property type="match status" value="1"/>
</dbReference>
<comment type="caution">
    <text evidence="1">The sequence shown here is derived from an EMBL/GenBank/DDBJ whole genome shotgun (WGS) entry which is preliminary data.</text>
</comment>
<dbReference type="RefSeq" id="WP_250580206.1">
    <property type="nucleotide sequence ID" value="NZ_JAMLJN010000002.1"/>
</dbReference>
<reference evidence="1 2" key="1">
    <citation type="submission" date="2022-05" db="EMBL/GenBank/DDBJ databases">
        <title>Flavobacterium sp., isolated from activated sludge.</title>
        <authorList>
            <person name="Ran Q."/>
        </authorList>
    </citation>
    <scope>NUCLEOTIDE SEQUENCE [LARGE SCALE GENOMIC DNA]</scope>
    <source>
        <strain evidence="1 2">HXWNR69</strain>
    </source>
</reference>
<organism evidence="1 2">
    <name type="scientific">Flavobacterium fragile</name>
    <dbReference type="NCBI Taxonomy" id="2949085"/>
    <lineage>
        <taxon>Bacteria</taxon>
        <taxon>Pseudomonadati</taxon>
        <taxon>Bacteroidota</taxon>
        <taxon>Flavobacteriia</taxon>
        <taxon>Flavobacteriales</taxon>
        <taxon>Flavobacteriaceae</taxon>
        <taxon>Flavobacterium</taxon>
    </lineage>
</organism>
<keyword evidence="2" id="KW-1185">Reference proteome</keyword>
<dbReference type="Proteomes" id="UP001203342">
    <property type="component" value="Unassembled WGS sequence"/>
</dbReference>
<sequence length="160" mass="17899">MRVLLSTLSLLCFLVSCKCNKVASKEDTVMVVTEGSLVTETNMPNVIYLETSRGFYKKIAIDGVRIYVTTVREAKPVFWDLKKSDYQKLSDLYQSIDLQRLSNLKAPTDKRLVDGATIATLAFVKDSTTYTSSEFDGGTPPKEIEVFVNELISIAKNLNK</sequence>
<dbReference type="EMBL" id="JAMLJN010000002">
    <property type="protein sequence ID" value="MCL9769413.1"/>
    <property type="molecule type" value="Genomic_DNA"/>
</dbReference>
<protein>
    <recommendedName>
        <fullName evidence="3">Lipoprotein</fullName>
    </recommendedName>
</protein>